<feature type="compositionally biased region" description="Acidic residues" evidence="1">
    <location>
        <begin position="94"/>
        <end position="107"/>
    </location>
</feature>
<evidence type="ECO:0000256" key="1">
    <source>
        <dbReference type="SAM" id="MobiDB-lite"/>
    </source>
</evidence>
<proteinExistence type="predicted"/>
<organism evidence="2 3">
    <name type="scientific">Apolygus lucorum</name>
    <name type="common">Small green plant bug</name>
    <name type="synonym">Lygocoris lucorum</name>
    <dbReference type="NCBI Taxonomy" id="248454"/>
    <lineage>
        <taxon>Eukaryota</taxon>
        <taxon>Metazoa</taxon>
        <taxon>Ecdysozoa</taxon>
        <taxon>Arthropoda</taxon>
        <taxon>Hexapoda</taxon>
        <taxon>Insecta</taxon>
        <taxon>Pterygota</taxon>
        <taxon>Neoptera</taxon>
        <taxon>Paraneoptera</taxon>
        <taxon>Hemiptera</taxon>
        <taxon>Heteroptera</taxon>
        <taxon>Panheteroptera</taxon>
        <taxon>Cimicomorpha</taxon>
        <taxon>Miridae</taxon>
        <taxon>Mirini</taxon>
        <taxon>Apolygus</taxon>
    </lineage>
</organism>
<accession>A0A8S9WUQ3</accession>
<feature type="region of interest" description="Disordered" evidence="1">
    <location>
        <begin position="83"/>
        <end position="107"/>
    </location>
</feature>
<dbReference type="AlphaFoldDB" id="A0A8S9WUQ3"/>
<comment type="caution">
    <text evidence="2">The sequence shown here is derived from an EMBL/GenBank/DDBJ whole genome shotgun (WGS) entry which is preliminary data.</text>
</comment>
<keyword evidence="3" id="KW-1185">Reference proteome</keyword>
<dbReference type="Proteomes" id="UP000466442">
    <property type="component" value="Unassembled WGS sequence"/>
</dbReference>
<sequence>MIVYSKSDAGAVEIKQKEDYEGEFKTVNHQSPKGRCRTSNDSLPRAYRQKLQISDVKFRDLKKMCLDGIIPAEYHPYYLSLQPSAEVEDRLPEPDQDEDSEDEEEEE</sequence>
<protein>
    <submittedName>
        <fullName evidence="2">Uncharacterized protein</fullName>
    </submittedName>
</protein>
<reference evidence="2" key="1">
    <citation type="journal article" date="2021" name="Mol. Ecol. Resour.">
        <title>Apolygus lucorum genome provides insights into omnivorousness and mesophyll feeding.</title>
        <authorList>
            <person name="Liu Y."/>
            <person name="Liu H."/>
            <person name="Wang H."/>
            <person name="Huang T."/>
            <person name="Liu B."/>
            <person name="Yang B."/>
            <person name="Yin L."/>
            <person name="Li B."/>
            <person name="Zhang Y."/>
            <person name="Zhang S."/>
            <person name="Jiang F."/>
            <person name="Zhang X."/>
            <person name="Ren Y."/>
            <person name="Wang B."/>
            <person name="Wang S."/>
            <person name="Lu Y."/>
            <person name="Wu K."/>
            <person name="Fan W."/>
            <person name="Wang G."/>
        </authorList>
    </citation>
    <scope>NUCLEOTIDE SEQUENCE</scope>
    <source>
        <strain evidence="2">12Hb</strain>
    </source>
</reference>
<name>A0A8S9WUQ3_APOLU</name>
<evidence type="ECO:0000313" key="3">
    <source>
        <dbReference type="Proteomes" id="UP000466442"/>
    </source>
</evidence>
<dbReference type="OrthoDB" id="6708743at2759"/>
<dbReference type="EMBL" id="WIXP02000014">
    <property type="protein sequence ID" value="KAF6200407.1"/>
    <property type="molecule type" value="Genomic_DNA"/>
</dbReference>
<gene>
    <name evidence="2" type="ORF">GE061_006710</name>
</gene>
<evidence type="ECO:0000313" key="2">
    <source>
        <dbReference type="EMBL" id="KAF6200407.1"/>
    </source>
</evidence>